<evidence type="ECO:0000313" key="7">
    <source>
        <dbReference type="EMBL" id="AKS33795.1"/>
    </source>
</evidence>
<keyword evidence="2" id="KW-0560">Oxidoreductase</keyword>
<dbReference type="SUPFAM" id="SSF48179">
    <property type="entry name" value="6-phosphogluconate dehydrogenase C-terminal domain-like"/>
    <property type="match status" value="1"/>
</dbReference>
<dbReference type="GO" id="GO:0050661">
    <property type="term" value="F:NADP binding"/>
    <property type="evidence" value="ECO:0007669"/>
    <property type="project" value="InterPro"/>
</dbReference>
<dbReference type="SUPFAM" id="SSF51735">
    <property type="entry name" value="NAD(P)-binding Rossmann-fold domains"/>
    <property type="match status" value="1"/>
</dbReference>
<dbReference type="PIRSF" id="PIRSF000103">
    <property type="entry name" value="HIBADH"/>
    <property type="match status" value="1"/>
</dbReference>
<proteinExistence type="inferred from homology"/>
<evidence type="ECO:0000256" key="1">
    <source>
        <dbReference type="ARBA" id="ARBA00009080"/>
    </source>
</evidence>
<dbReference type="InterPro" id="IPR029154">
    <property type="entry name" value="HIBADH-like_NADP-bd"/>
</dbReference>
<dbReference type="InterPro" id="IPR006115">
    <property type="entry name" value="6PGDH_NADP-bd"/>
</dbReference>
<dbReference type="PANTHER" id="PTHR22981:SF7">
    <property type="entry name" value="3-HYDROXYISOBUTYRATE DEHYDROGENASE, MITOCHONDRIAL"/>
    <property type="match status" value="1"/>
</dbReference>
<dbReference type="PATRIC" id="fig|134601.6.peg.4144"/>
<protein>
    <submittedName>
        <fullName evidence="7">3-hydroxyisobutyrate dehydrogenase</fullName>
    </submittedName>
</protein>
<dbReference type="EMBL" id="CP012150">
    <property type="protein sequence ID" value="AKS33795.1"/>
    <property type="molecule type" value="Genomic_DNA"/>
</dbReference>
<feature type="domain" description="3-hydroxyisobutyrate dehydrogenase-like NAD-binding" evidence="6">
    <location>
        <begin position="166"/>
        <end position="286"/>
    </location>
</feature>
<dbReference type="InterPro" id="IPR013328">
    <property type="entry name" value="6PGD_dom2"/>
</dbReference>
<name>A0A0K0X8S5_MYCGD</name>
<dbReference type="KEGG" id="mgo:AFA91_20020"/>
<gene>
    <name evidence="7" type="ORF">AFA91_20020</name>
</gene>
<dbReference type="OrthoDB" id="3185659at2"/>
<evidence type="ECO:0000256" key="4">
    <source>
        <dbReference type="PIRSR" id="PIRSR000103-1"/>
    </source>
</evidence>
<dbReference type="InterPro" id="IPR015815">
    <property type="entry name" value="HIBADH-related"/>
</dbReference>
<dbReference type="STRING" id="134601.AFA91_20020"/>
<evidence type="ECO:0000256" key="3">
    <source>
        <dbReference type="ARBA" id="ARBA00023027"/>
    </source>
</evidence>
<organism evidence="7 8">
    <name type="scientific">Mycolicibacterium goodii</name>
    <name type="common">Mycobacterium goodii</name>
    <dbReference type="NCBI Taxonomy" id="134601"/>
    <lineage>
        <taxon>Bacteria</taxon>
        <taxon>Bacillati</taxon>
        <taxon>Actinomycetota</taxon>
        <taxon>Actinomycetes</taxon>
        <taxon>Mycobacteriales</taxon>
        <taxon>Mycobacteriaceae</taxon>
        <taxon>Mycolicibacterium</taxon>
    </lineage>
</organism>
<feature type="active site" evidence="4">
    <location>
        <position position="172"/>
    </location>
</feature>
<evidence type="ECO:0000256" key="2">
    <source>
        <dbReference type="ARBA" id="ARBA00023002"/>
    </source>
</evidence>
<evidence type="ECO:0000259" key="5">
    <source>
        <dbReference type="Pfam" id="PF03446"/>
    </source>
</evidence>
<dbReference type="Pfam" id="PF03446">
    <property type="entry name" value="NAD_binding_2"/>
    <property type="match status" value="1"/>
</dbReference>
<dbReference type="GO" id="GO:0051287">
    <property type="term" value="F:NAD binding"/>
    <property type="evidence" value="ECO:0007669"/>
    <property type="project" value="InterPro"/>
</dbReference>
<evidence type="ECO:0000313" key="8">
    <source>
        <dbReference type="Proteomes" id="UP000062255"/>
    </source>
</evidence>
<keyword evidence="3" id="KW-0520">NAD</keyword>
<evidence type="ECO:0000259" key="6">
    <source>
        <dbReference type="Pfam" id="PF14833"/>
    </source>
</evidence>
<sequence length="299" mass="31214">MTQLAFVGVGNMASPMVRRFLDGDRWRLHLIDTVADRTAPFRDHPRVSIHERLMSLPQDIDFIFLCLPNAEALRGVINEIASRKSLGATVVVNLSTVGRQALSDAADALIAAGYGCVDAPVSGGAEGARTGSLTVMVSGNRATVEQCSAVFDVIANKVIVIGDKPGQAQAVKVANNVLSLGALVATAEATAITRKAGIPLDTALEALNASSGRNSATAVKFPRHVLTGRFDFGFPTSGALKDVSLFLELATELGVNAPLGAAVQAIWHEAAKHGFGQQDCTHIVSFYAAMAGLAEGLPA</sequence>
<dbReference type="AlphaFoldDB" id="A0A0K0X8S5"/>
<reference evidence="7 8" key="1">
    <citation type="submission" date="2015-07" db="EMBL/GenBank/DDBJ databases">
        <title>Complete genome sequence of Mycobacterium goodii X7B, a facultative thermophilic biodesulfurizing bacterium.</title>
        <authorList>
            <person name="Yu B."/>
            <person name="Li F."/>
            <person name="Xu P."/>
        </authorList>
    </citation>
    <scope>NUCLEOTIDE SEQUENCE [LARGE SCALE GENOMIC DNA]</scope>
    <source>
        <strain evidence="7 8">X7B</strain>
    </source>
</reference>
<dbReference type="InterPro" id="IPR036291">
    <property type="entry name" value="NAD(P)-bd_dom_sf"/>
</dbReference>
<dbReference type="GO" id="GO:0016616">
    <property type="term" value="F:oxidoreductase activity, acting on the CH-OH group of donors, NAD or NADP as acceptor"/>
    <property type="evidence" value="ECO:0007669"/>
    <property type="project" value="TreeGrafter"/>
</dbReference>
<feature type="domain" description="6-phosphogluconate dehydrogenase NADP-binding" evidence="5">
    <location>
        <begin position="4"/>
        <end position="162"/>
    </location>
</feature>
<dbReference type="Proteomes" id="UP000062255">
    <property type="component" value="Chromosome"/>
</dbReference>
<comment type="similarity">
    <text evidence="1">Belongs to the HIBADH-related family.</text>
</comment>
<dbReference type="Gene3D" id="3.40.50.720">
    <property type="entry name" value="NAD(P)-binding Rossmann-like Domain"/>
    <property type="match status" value="1"/>
</dbReference>
<dbReference type="InterPro" id="IPR008927">
    <property type="entry name" value="6-PGluconate_DH-like_C_sf"/>
</dbReference>
<dbReference type="Pfam" id="PF14833">
    <property type="entry name" value="NAD_binding_11"/>
    <property type="match status" value="1"/>
</dbReference>
<dbReference type="PANTHER" id="PTHR22981">
    <property type="entry name" value="3-HYDROXYISOBUTYRATE DEHYDROGENASE-RELATED"/>
    <property type="match status" value="1"/>
</dbReference>
<accession>A0A0K0X8S5</accession>
<dbReference type="Gene3D" id="1.10.1040.10">
    <property type="entry name" value="N-(1-d-carboxylethyl)-l-norvaline Dehydrogenase, domain 2"/>
    <property type="match status" value="1"/>
</dbReference>